<protein>
    <recommendedName>
        <fullName evidence="3">Carboxylic ester hydrolase</fullName>
        <ecNumber evidence="3">3.1.1.-</ecNumber>
    </recommendedName>
</protein>
<dbReference type="EC" id="3.1.1.-" evidence="3"/>
<keyword evidence="2 3" id="KW-0378">Hydrolase</keyword>
<dbReference type="PROSITE" id="PS00941">
    <property type="entry name" value="CARBOXYLESTERASE_B_2"/>
    <property type="match status" value="1"/>
</dbReference>
<evidence type="ECO:0000256" key="1">
    <source>
        <dbReference type="ARBA" id="ARBA00005964"/>
    </source>
</evidence>
<proteinExistence type="inferred from homology"/>
<evidence type="ECO:0000259" key="4">
    <source>
        <dbReference type="Pfam" id="PF00135"/>
    </source>
</evidence>
<organism evidence="5 6">
    <name type="scientific">Cutaneotrichosporon oleaginosum</name>
    <dbReference type="NCBI Taxonomy" id="879819"/>
    <lineage>
        <taxon>Eukaryota</taxon>
        <taxon>Fungi</taxon>
        <taxon>Dikarya</taxon>
        <taxon>Basidiomycota</taxon>
        <taxon>Agaricomycotina</taxon>
        <taxon>Tremellomycetes</taxon>
        <taxon>Trichosporonales</taxon>
        <taxon>Trichosporonaceae</taxon>
        <taxon>Cutaneotrichosporon</taxon>
    </lineage>
</organism>
<evidence type="ECO:0000256" key="2">
    <source>
        <dbReference type="ARBA" id="ARBA00022801"/>
    </source>
</evidence>
<feature type="domain" description="Carboxylesterase type B" evidence="4">
    <location>
        <begin position="8"/>
        <end position="511"/>
    </location>
</feature>
<dbReference type="ESTHER" id="9tree-a0a0j0xwt8">
    <property type="family name" value="Fungal_carboxylesterase_lipase"/>
</dbReference>
<dbReference type="GO" id="GO:0016787">
    <property type="term" value="F:hydrolase activity"/>
    <property type="evidence" value="ECO:0007669"/>
    <property type="project" value="UniProtKB-KW"/>
</dbReference>
<dbReference type="Proteomes" id="UP000053611">
    <property type="component" value="Unassembled WGS sequence"/>
</dbReference>
<dbReference type="InterPro" id="IPR019826">
    <property type="entry name" value="Carboxylesterase_B_AS"/>
</dbReference>
<dbReference type="Gene3D" id="3.40.50.1820">
    <property type="entry name" value="alpha/beta hydrolase"/>
    <property type="match status" value="1"/>
</dbReference>
<dbReference type="SUPFAM" id="SSF53474">
    <property type="entry name" value="alpha/beta-Hydrolases"/>
    <property type="match status" value="1"/>
</dbReference>
<dbReference type="STRING" id="879819.A0A0J0XWT8"/>
<sequence>MLQNGLGIFLGIPFAQPPVGDLRFKRPVPATYGEHISAIERPPACLQPLGTVAANVSGISEDCLFVNVITPAAAVGEGCELKDLPVLVWIYGGGYYGGSAILYTSPSLSSRALEKGKPIVLVTFGYRVGIFGFGHGREMRANDALNLGMRDQLLALQWVKDNIAGFGGDPSKVTIFGESAGAMSVSTLMLNETQDLFRAAIMQSGTVTSLGGFGNETIYQEPYDRLVEFAGCNGTESSFACLKALSGEDLLAAQVEMTGSEFEYSWGYPFGPAIDGDLIPTSPYHMIKNGSFSRVPFITGCNSDEGTTFIYASLSQNLTEWPLSTAIEVMYPYPLPQEFYDRIEEFYPLGGRVQADASPFSSGTNLFNNSVSPAWKQVTAVYTDLLMQSRRRWLPRTTNEHSFDKTWSYEFKGYSPPDPPFWGSSHEAEKPYVFGRAVAELGYSPDQVALGEAMMDYWINFVYFMDPNGDEGSELAHWPKHDFPANKNSLEMSIGSLEVIQDDFREESIAFINEPQNAFFIRKRGQ</sequence>
<dbReference type="InterPro" id="IPR029058">
    <property type="entry name" value="AB_hydrolase_fold"/>
</dbReference>
<comment type="similarity">
    <text evidence="1 3">Belongs to the type-B carboxylesterase/lipase family.</text>
</comment>
<dbReference type="InterPro" id="IPR002018">
    <property type="entry name" value="CarbesteraseB"/>
</dbReference>
<evidence type="ECO:0000256" key="3">
    <source>
        <dbReference type="RuleBase" id="RU361235"/>
    </source>
</evidence>
<keyword evidence="6" id="KW-1185">Reference proteome</keyword>
<evidence type="ECO:0000313" key="6">
    <source>
        <dbReference type="Proteomes" id="UP000053611"/>
    </source>
</evidence>
<dbReference type="InterPro" id="IPR019819">
    <property type="entry name" value="Carboxylesterase_B_CS"/>
</dbReference>
<name>A0A0J0XWT8_9TREE</name>
<gene>
    <name evidence="5" type="ORF">CC85DRAFT_240560</name>
</gene>
<dbReference type="PANTHER" id="PTHR11559">
    <property type="entry name" value="CARBOXYLESTERASE"/>
    <property type="match status" value="1"/>
</dbReference>
<dbReference type="PROSITE" id="PS00122">
    <property type="entry name" value="CARBOXYLESTERASE_B_1"/>
    <property type="match status" value="1"/>
</dbReference>
<accession>A0A0J0XWT8</accession>
<evidence type="ECO:0000313" key="5">
    <source>
        <dbReference type="EMBL" id="KLT45525.1"/>
    </source>
</evidence>
<dbReference type="EMBL" id="KQ087181">
    <property type="protein sequence ID" value="KLT45525.1"/>
    <property type="molecule type" value="Genomic_DNA"/>
</dbReference>
<dbReference type="Pfam" id="PF00135">
    <property type="entry name" value="COesterase"/>
    <property type="match status" value="1"/>
</dbReference>
<dbReference type="AlphaFoldDB" id="A0A0J0XWT8"/>
<dbReference type="OrthoDB" id="408631at2759"/>
<dbReference type="InterPro" id="IPR050309">
    <property type="entry name" value="Type-B_Carboxylest/Lipase"/>
</dbReference>
<reference evidence="5 6" key="1">
    <citation type="submission" date="2015-03" db="EMBL/GenBank/DDBJ databases">
        <title>Genomics and transcriptomics of the oil-accumulating basidiomycete yeast T. oleaginosus allow insights into substrate utilization and the diverse evolutionary trajectories of mating systems in fungi.</title>
        <authorList>
            <consortium name="DOE Joint Genome Institute"/>
            <person name="Kourist R."/>
            <person name="Kracht O."/>
            <person name="Bracharz F."/>
            <person name="Lipzen A."/>
            <person name="Nolan M."/>
            <person name="Ohm R."/>
            <person name="Grigoriev I."/>
            <person name="Sun S."/>
            <person name="Heitman J."/>
            <person name="Bruck T."/>
            <person name="Nowrousian M."/>
        </authorList>
    </citation>
    <scope>NUCLEOTIDE SEQUENCE [LARGE SCALE GENOMIC DNA]</scope>
    <source>
        <strain evidence="5 6">IBC0246</strain>
    </source>
</reference>